<feature type="domain" description="Histidine kinase" evidence="9">
    <location>
        <begin position="26"/>
        <end position="223"/>
    </location>
</feature>
<dbReference type="CDD" id="cd16917">
    <property type="entry name" value="HATPase_UhpB-NarQ-NarX-like"/>
    <property type="match status" value="1"/>
</dbReference>
<reference evidence="10 11" key="1">
    <citation type="submission" date="2019-07" db="EMBL/GenBank/DDBJ databases">
        <title>Whole genome shotgun sequence of Segetibacter aerophilus NBRC 106135.</title>
        <authorList>
            <person name="Hosoyama A."/>
            <person name="Uohara A."/>
            <person name="Ohji S."/>
            <person name="Ichikawa N."/>
        </authorList>
    </citation>
    <scope>NUCLEOTIDE SEQUENCE [LARGE SCALE GENOMIC DNA]</scope>
    <source>
        <strain evidence="10 11">NBRC 106135</strain>
    </source>
</reference>
<dbReference type="Pfam" id="PF02518">
    <property type="entry name" value="HATPase_c"/>
    <property type="match status" value="1"/>
</dbReference>
<dbReference type="Pfam" id="PF07730">
    <property type="entry name" value="HisKA_3"/>
    <property type="match status" value="1"/>
</dbReference>
<evidence type="ECO:0000256" key="4">
    <source>
        <dbReference type="ARBA" id="ARBA00022679"/>
    </source>
</evidence>
<protein>
    <recommendedName>
        <fullName evidence="2">histidine kinase</fullName>
        <ecNumber evidence="2">2.7.13.3</ecNumber>
    </recommendedName>
</protein>
<dbReference type="InterPro" id="IPR011712">
    <property type="entry name" value="Sig_transdc_His_kin_sub3_dim/P"/>
</dbReference>
<dbReference type="InterPro" id="IPR003594">
    <property type="entry name" value="HATPase_dom"/>
</dbReference>
<keyword evidence="11" id="KW-1185">Reference proteome</keyword>
<dbReference type="SMART" id="SM00387">
    <property type="entry name" value="HATPase_c"/>
    <property type="match status" value="1"/>
</dbReference>
<comment type="caution">
    <text evidence="10">The sequence shown here is derived from an EMBL/GenBank/DDBJ whole genome shotgun (WGS) entry which is preliminary data.</text>
</comment>
<dbReference type="Gene3D" id="1.20.5.1930">
    <property type="match status" value="1"/>
</dbReference>
<accession>A0A512BHF0</accession>
<dbReference type="EC" id="2.7.13.3" evidence="2"/>
<evidence type="ECO:0000256" key="7">
    <source>
        <dbReference type="ARBA" id="ARBA00022840"/>
    </source>
</evidence>
<evidence type="ECO:0000259" key="9">
    <source>
        <dbReference type="PROSITE" id="PS50109"/>
    </source>
</evidence>
<keyword evidence="6" id="KW-0418">Kinase</keyword>
<dbReference type="EMBL" id="BJYT01000021">
    <property type="protein sequence ID" value="GEO11402.1"/>
    <property type="molecule type" value="Genomic_DNA"/>
</dbReference>
<dbReference type="GO" id="GO:0005524">
    <property type="term" value="F:ATP binding"/>
    <property type="evidence" value="ECO:0007669"/>
    <property type="project" value="UniProtKB-KW"/>
</dbReference>
<keyword evidence="3" id="KW-0597">Phosphoprotein</keyword>
<gene>
    <name evidence="10" type="ORF">SAE01_38980</name>
</gene>
<dbReference type="SUPFAM" id="SSF55874">
    <property type="entry name" value="ATPase domain of HSP90 chaperone/DNA topoisomerase II/histidine kinase"/>
    <property type="match status" value="1"/>
</dbReference>
<evidence type="ECO:0000313" key="11">
    <source>
        <dbReference type="Proteomes" id="UP000321513"/>
    </source>
</evidence>
<evidence type="ECO:0000256" key="2">
    <source>
        <dbReference type="ARBA" id="ARBA00012438"/>
    </source>
</evidence>
<dbReference type="InterPro" id="IPR050482">
    <property type="entry name" value="Sensor_HK_TwoCompSys"/>
</dbReference>
<evidence type="ECO:0000256" key="8">
    <source>
        <dbReference type="ARBA" id="ARBA00023012"/>
    </source>
</evidence>
<proteinExistence type="predicted"/>
<dbReference type="PROSITE" id="PS50109">
    <property type="entry name" value="HIS_KIN"/>
    <property type="match status" value="1"/>
</dbReference>
<evidence type="ECO:0000256" key="1">
    <source>
        <dbReference type="ARBA" id="ARBA00000085"/>
    </source>
</evidence>
<dbReference type="Gene3D" id="3.30.565.10">
    <property type="entry name" value="Histidine kinase-like ATPase, C-terminal domain"/>
    <property type="match status" value="1"/>
</dbReference>
<dbReference type="AlphaFoldDB" id="A0A512BHF0"/>
<evidence type="ECO:0000256" key="6">
    <source>
        <dbReference type="ARBA" id="ARBA00022777"/>
    </source>
</evidence>
<organism evidence="10 11">
    <name type="scientific">Segetibacter aerophilus</name>
    <dbReference type="NCBI Taxonomy" id="670293"/>
    <lineage>
        <taxon>Bacteria</taxon>
        <taxon>Pseudomonadati</taxon>
        <taxon>Bacteroidota</taxon>
        <taxon>Chitinophagia</taxon>
        <taxon>Chitinophagales</taxon>
        <taxon>Chitinophagaceae</taxon>
        <taxon>Segetibacter</taxon>
    </lineage>
</organism>
<name>A0A512BHF0_9BACT</name>
<evidence type="ECO:0000256" key="3">
    <source>
        <dbReference type="ARBA" id="ARBA00022553"/>
    </source>
</evidence>
<keyword evidence="5" id="KW-0547">Nucleotide-binding</keyword>
<dbReference type="PANTHER" id="PTHR24421">
    <property type="entry name" value="NITRATE/NITRITE SENSOR PROTEIN NARX-RELATED"/>
    <property type="match status" value="1"/>
</dbReference>
<keyword evidence="7" id="KW-0067">ATP-binding</keyword>
<keyword evidence="8" id="KW-0902">Two-component regulatory system</keyword>
<dbReference type="GO" id="GO:0046983">
    <property type="term" value="F:protein dimerization activity"/>
    <property type="evidence" value="ECO:0007669"/>
    <property type="project" value="InterPro"/>
</dbReference>
<dbReference type="InterPro" id="IPR005467">
    <property type="entry name" value="His_kinase_dom"/>
</dbReference>
<dbReference type="GO" id="GO:0000155">
    <property type="term" value="F:phosphorelay sensor kinase activity"/>
    <property type="evidence" value="ECO:0007669"/>
    <property type="project" value="InterPro"/>
</dbReference>
<evidence type="ECO:0000256" key="5">
    <source>
        <dbReference type="ARBA" id="ARBA00022741"/>
    </source>
</evidence>
<comment type="catalytic activity">
    <reaction evidence="1">
        <text>ATP + protein L-histidine = ADP + protein N-phospho-L-histidine.</text>
        <dbReference type="EC" id="2.7.13.3"/>
    </reaction>
</comment>
<dbReference type="InterPro" id="IPR036890">
    <property type="entry name" value="HATPase_C_sf"/>
</dbReference>
<evidence type="ECO:0000313" key="10">
    <source>
        <dbReference type="EMBL" id="GEO11402.1"/>
    </source>
</evidence>
<keyword evidence="4" id="KW-0808">Transferase</keyword>
<dbReference type="PANTHER" id="PTHR24421:SF10">
    <property type="entry name" value="NITRATE_NITRITE SENSOR PROTEIN NARQ"/>
    <property type="match status" value="1"/>
</dbReference>
<sequence length="226" mass="25828">MQELHERQQNQLIEAAIRSEETERHRIAEALHDEVGAILSSSKLHLQGINASLLDERGKQLHEKGKELLDEGIQKVRGISHNLHSNILKEFGLNEAIRHFVKKTIEGSIIKATTRLDDSYTTLNAENDISIYRMVQELLNNILKHSKADEILVSSTYQNHILEITIFHTGIGLTQQQFEELRYNKDGLGLKNIMNRVILLRGKIEFFSEADGYRIRINVPINTTAT</sequence>
<dbReference type="GO" id="GO:0016020">
    <property type="term" value="C:membrane"/>
    <property type="evidence" value="ECO:0007669"/>
    <property type="project" value="InterPro"/>
</dbReference>
<dbReference type="Proteomes" id="UP000321513">
    <property type="component" value="Unassembled WGS sequence"/>
</dbReference>